<evidence type="ECO:0000256" key="2">
    <source>
        <dbReference type="PROSITE-ProRule" id="PRU00169"/>
    </source>
</evidence>
<evidence type="ECO:0000256" key="1">
    <source>
        <dbReference type="ARBA" id="ARBA00022553"/>
    </source>
</evidence>
<organism evidence="4 5">
    <name type="scientific">Candidatus Jorgensenbacteria bacterium GW2011_GWA2_45_13</name>
    <dbReference type="NCBI Taxonomy" id="1618662"/>
    <lineage>
        <taxon>Bacteria</taxon>
        <taxon>Candidatus Joergenseniibacteriota</taxon>
    </lineage>
</organism>
<dbReference type="SMART" id="SM00448">
    <property type="entry name" value="REC"/>
    <property type="match status" value="1"/>
</dbReference>
<dbReference type="InterPro" id="IPR050595">
    <property type="entry name" value="Bact_response_regulator"/>
</dbReference>
<protein>
    <submittedName>
        <fullName evidence="4">Response regulator receiver protein</fullName>
    </submittedName>
</protein>
<sequence length="128" mass="14194">MTEEKKIRILLVEDEPLLGNLLRQRLDHEGFAVELVRDGESALNTLHTNPPDLMLLDIILPKISGFELMEKVQADPTIQKVPIVIISNLGQESDLEKGQSLGAIGYFIKAKISMEDLVGQIKSFLTGV</sequence>
<evidence type="ECO:0000313" key="5">
    <source>
        <dbReference type="Proteomes" id="UP000033966"/>
    </source>
</evidence>
<dbReference type="InterPro" id="IPR011006">
    <property type="entry name" value="CheY-like_superfamily"/>
</dbReference>
<keyword evidence="1 2" id="KW-0597">Phosphoprotein</keyword>
<comment type="caution">
    <text evidence="4">The sequence shown here is derived from an EMBL/GenBank/DDBJ whole genome shotgun (WGS) entry which is preliminary data.</text>
</comment>
<evidence type="ECO:0000259" key="3">
    <source>
        <dbReference type="PROSITE" id="PS50110"/>
    </source>
</evidence>
<dbReference type="EMBL" id="LCKF01000005">
    <property type="protein sequence ID" value="KKT92177.1"/>
    <property type="molecule type" value="Genomic_DNA"/>
</dbReference>
<dbReference type="SUPFAM" id="SSF52172">
    <property type="entry name" value="CheY-like"/>
    <property type="match status" value="1"/>
</dbReference>
<feature type="domain" description="Response regulatory" evidence="3">
    <location>
        <begin position="8"/>
        <end position="125"/>
    </location>
</feature>
<dbReference type="PANTHER" id="PTHR44591">
    <property type="entry name" value="STRESS RESPONSE REGULATOR PROTEIN 1"/>
    <property type="match status" value="1"/>
</dbReference>
<accession>A0A0G1NGF0</accession>
<gene>
    <name evidence="4" type="ORF">UW92_C0005G0025</name>
</gene>
<dbReference type="AlphaFoldDB" id="A0A0G1NGF0"/>
<evidence type="ECO:0000313" key="4">
    <source>
        <dbReference type="EMBL" id="KKT92177.1"/>
    </source>
</evidence>
<dbReference type="GO" id="GO:0000160">
    <property type="term" value="P:phosphorelay signal transduction system"/>
    <property type="evidence" value="ECO:0007669"/>
    <property type="project" value="InterPro"/>
</dbReference>
<dbReference type="PROSITE" id="PS50110">
    <property type="entry name" value="RESPONSE_REGULATORY"/>
    <property type="match status" value="1"/>
</dbReference>
<reference evidence="4 5" key="1">
    <citation type="journal article" date="2015" name="Nature">
        <title>rRNA introns, odd ribosomes, and small enigmatic genomes across a large radiation of phyla.</title>
        <authorList>
            <person name="Brown C.T."/>
            <person name="Hug L.A."/>
            <person name="Thomas B.C."/>
            <person name="Sharon I."/>
            <person name="Castelle C.J."/>
            <person name="Singh A."/>
            <person name="Wilkins M.J."/>
            <person name="Williams K.H."/>
            <person name="Banfield J.F."/>
        </authorList>
    </citation>
    <scope>NUCLEOTIDE SEQUENCE [LARGE SCALE GENOMIC DNA]</scope>
</reference>
<feature type="modified residue" description="4-aspartylphosphate" evidence="2">
    <location>
        <position position="57"/>
    </location>
</feature>
<dbReference type="PANTHER" id="PTHR44591:SF3">
    <property type="entry name" value="RESPONSE REGULATORY DOMAIN-CONTAINING PROTEIN"/>
    <property type="match status" value="1"/>
</dbReference>
<dbReference type="CDD" id="cd17574">
    <property type="entry name" value="REC_OmpR"/>
    <property type="match status" value="1"/>
</dbReference>
<dbReference type="Gene3D" id="3.40.50.2300">
    <property type="match status" value="1"/>
</dbReference>
<dbReference type="Proteomes" id="UP000033966">
    <property type="component" value="Unassembled WGS sequence"/>
</dbReference>
<name>A0A0G1NGF0_9BACT</name>
<proteinExistence type="predicted"/>
<dbReference type="Pfam" id="PF00072">
    <property type="entry name" value="Response_reg"/>
    <property type="match status" value="1"/>
</dbReference>
<dbReference type="InterPro" id="IPR001789">
    <property type="entry name" value="Sig_transdc_resp-reg_receiver"/>
</dbReference>